<protein>
    <submittedName>
        <fullName evidence="1">Uncharacterized protein</fullName>
    </submittedName>
</protein>
<sequence>MSTSQTNWTNASTSKIEILEGLKNALLTGKNAWIEIRNNIYGEGKEGCKFPLTTKNSGLNNPFNWTMAYGTIFSKDYPSKFHNDTEKDLHLNWTVLFSTKEAREIYIKEGRVIEGLNNGMGVCTPVKIADADKTRKDGYKHSPRTIVWKALDSAYRVPDGSIKKVFVVVTEGSLEGYEDEILDKIGNATVFLKNNKLENGN</sequence>
<gene>
    <name evidence="1" type="ORF">Phi4113_138</name>
</gene>
<proteinExistence type="predicted"/>
<evidence type="ECO:0000313" key="2">
    <source>
        <dbReference type="Proteomes" id="UP000229115"/>
    </source>
</evidence>
<accession>A0A0S2MW66</accession>
<name>A0A0S2MW66_9CAUD</name>
<evidence type="ECO:0000313" key="1">
    <source>
        <dbReference type="EMBL" id="ALO80147.1"/>
    </source>
</evidence>
<dbReference type="Proteomes" id="UP000229115">
    <property type="component" value="Segment"/>
</dbReference>
<organism evidence="1 2">
    <name type="scientific">Cellulophaga phage phi4:1_13</name>
    <dbReference type="NCBI Taxonomy" id="1747284"/>
    <lineage>
        <taxon>Viruses</taxon>
        <taxon>Duplodnaviria</taxon>
        <taxon>Heunggongvirae</taxon>
        <taxon>Uroviricota</taxon>
        <taxon>Caudoviricetes</taxon>
        <taxon>Lightbulbvirus</taxon>
        <taxon>Lightbulbvirus Cba41</taxon>
    </lineage>
</organism>
<reference evidence="1 2" key="1">
    <citation type="submission" date="2015-10" db="EMBL/GenBank/DDBJ databases">
        <title>Large-scale maps of variable infection efficiencies in aquatic Bacteriodetes phage-host model systems.</title>
        <authorList>
            <person name="Holmfeldt K."/>
            <person name="Solonenko N."/>
            <person name="Howard-Varona C."/>
            <person name="Moreno M."/>
            <person name="Malmstrom R.R."/>
            <person name="Blow M.J."/>
            <person name="Sullivan M.B."/>
        </authorList>
    </citation>
    <scope>NUCLEOTIDE SEQUENCE [LARGE SCALE GENOMIC DNA]</scope>
</reference>
<dbReference type="EMBL" id="KT962245">
    <property type="protein sequence ID" value="ALO80147.1"/>
    <property type="molecule type" value="Genomic_RNA"/>
</dbReference>